<proteinExistence type="inferred from homology"/>
<evidence type="ECO:0000256" key="2">
    <source>
        <dbReference type="SAM" id="Phobius"/>
    </source>
</evidence>
<evidence type="ECO:0008006" key="5">
    <source>
        <dbReference type="Google" id="ProtNLM"/>
    </source>
</evidence>
<dbReference type="GeneID" id="9586328"/>
<dbReference type="RefSeq" id="XP_003034339.1">
    <property type="nucleotide sequence ID" value="XM_003034293.1"/>
</dbReference>
<dbReference type="OMA" id="WHEYNVF"/>
<dbReference type="SUPFAM" id="SSF53254">
    <property type="entry name" value="Phosphoglycerate mutase-like"/>
    <property type="match status" value="1"/>
</dbReference>
<dbReference type="CDD" id="cd07061">
    <property type="entry name" value="HP_HAP_like"/>
    <property type="match status" value="1"/>
</dbReference>
<keyword evidence="2" id="KW-1133">Transmembrane helix</keyword>
<dbReference type="InterPro" id="IPR000560">
    <property type="entry name" value="His_Pase_clade-2"/>
</dbReference>
<dbReference type="InterPro" id="IPR029033">
    <property type="entry name" value="His_PPase_superfam"/>
</dbReference>
<dbReference type="KEGG" id="scm:SCHCO_02614638"/>
<sequence>MSDDTTLLGVVVLTRHGDRQGFYQDPDSYTASGTVITPLGNQQEYQLGQKLRALYLNSSSPTNLAGMSHDVVNASQIAARADAGGEGGVIYDSAVSFMQGLYPDTTAYNTTLANGTTIVGPLGGYQYIPIESVEPDNDISLEGWTSCGAFSDWTNDFYNSSAFQQVASDNDDFLKSLPPYLDGRPVSLQNMWNIFDFMNVNWIHNEQFAQVVPEETIARARALANYHEYGVFTSPDVDGIGNIAGRTVLPNILDGFASIVDEKDATQFVYVGVSYKPFLSLFNMTQAAEMHGELEAIVNYAAAVVFEVRETSDGDHVLRFNFKNGTDENDFTTYTILGQDGDVPLSTFVDKLAPAAINTTAAWCSACGNTKDRGCGALTKAANEAVAAHSDNISPVGAGFLGAGLTIAVMLAMFGALMFMGVLTFGRRGRRQQGKEAKAAKA</sequence>
<evidence type="ECO:0000256" key="1">
    <source>
        <dbReference type="ARBA" id="ARBA00005375"/>
    </source>
</evidence>
<dbReference type="EMBL" id="GL377304">
    <property type="protein sequence ID" value="EFI99436.1"/>
    <property type="molecule type" value="Genomic_DNA"/>
</dbReference>
<keyword evidence="4" id="KW-1185">Reference proteome</keyword>
<dbReference type="Pfam" id="PF00328">
    <property type="entry name" value="His_Phos_2"/>
    <property type="match status" value="1"/>
</dbReference>
<name>D8PZH0_SCHCM</name>
<dbReference type="OrthoDB" id="258392at2759"/>
<accession>D8PZH0</accession>
<evidence type="ECO:0000313" key="4">
    <source>
        <dbReference type="Proteomes" id="UP000007431"/>
    </source>
</evidence>
<protein>
    <recommendedName>
        <fullName evidence="5">Phosphoglycerate mutase-like protein</fullName>
    </recommendedName>
</protein>
<dbReference type="PANTHER" id="PTHR11567:SF142">
    <property type="entry name" value="PHOSPHOGLYCERATE MUTASE-LIKE PROTEIN"/>
    <property type="match status" value="1"/>
</dbReference>
<comment type="similarity">
    <text evidence="1">Belongs to the histidine acid phosphatase family.</text>
</comment>
<keyword evidence="2" id="KW-0472">Membrane</keyword>
<dbReference type="AlphaFoldDB" id="D8PZH0"/>
<keyword evidence="2" id="KW-0812">Transmembrane</keyword>
<evidence type="ECO:0000313" key="3">
    <source>
        <dbReference type="EMBL" id="EFI99436.1"/>
    </source>
</evidence>
<dbReference type="HOGENOM" id="CLU_023111_2_1_1"/>
<organism evidence="4">
    <name type="scientific">Schizophyllum commune (strain H4-8 / FGSC 9210)</name>
    <name type="common">Split gill fungus</name>
    <dbReference type="NCBI Taxonomy" id="578458"/>
    <lineage>
        <taxon>Eukaryota</taxon>
        <taxon>Fungi</taxon>
        <taxon>Dikarya</taxon>
        <taxon>Basidiomycota</taxon>
        <taxon>Agaricomycotina</taxon>
        <taxon>Agaricomycetes</taxon>
        <taxon>Agaricomycetidae</taxon>
        <taxon>Agaricales</taxon>
        <taxon>Schizophyllaceae</taxon>
        <taxon>Schizophyllum</taxon>
    </lineage>
</organism>
<dbReference type="STRING" id="578458.D8PZH0"/>
<gene>
    <name evidence="3" type="ORF">SCHCODRAFT_66537</name>
</gene>
<dbReference type="Gene3D" id="3.40.50.1240">
    <property type="entry name" value="Phosphoglycerate mutase-like"/>
    <property type="match status" value="1"/>
</dbReference>
<dbReference type="PANTHER" id="PTHR11567">
    <property type="entry name" value="ACID PHOSPHATASE-RELATED"/>
    <property type="match status" value="1"/>
</dbReference>
<dbReference type="InterPro" id="IPR050645">
    <property type="entry name" value="Histidine_acid_phosphatase"/>
</dbReference>
<dbReference type="GO" id="GO:0016791">
    <property type="term" value="F:phosphatase activity"/>
    <property type="evidence" value="ECO:0007669"/>
    <property type="project" value="TreeGrafter"/>
</dbReference>
<dbReference type="Proteomes" id="UP000007431">
    <property type="component" value="Unassembled WGS sequence"/>
</dbReference>
<dbReference type="VEuPathDB" id="FungiDB:SCHCODRAFT_02614638"/>
<dbReference type="eggNOG" id="ENOG502R95P">
    <property type="taxonomic scope" value="Eukaryota"/>
</dbReference>
<feature type="transmembrane region" description="Helical" evidence="2">
    <location>
        <begin position="400"/>
        <end position="425"/>
    </location>
</feature>
<reference evidence="3 4" key="1">
    <citation type="journal article" date="2010" name="Nat. Biotechnol.">
        <title>Genome sequence of the model mushroom Schizophyllum commune.</title>
        <authorList>
            <person name="Ohm R.A."/>
            <person name="de Jong J.F."/>
            <person name="Lugones L.G."/>
            <person name="Aerts A."/>
            <person name="Kothe E."/>
            <person name="Stajich J.E."/>
            <person name="de Vries R.P."/>
            <person name="Record E."/>
            <person name="Levasseur A."/>
            <person name="Baker S.E."/>
            <person name="Bartholomew K.A."/>
            <person name="Coutinho P.M."/>
            <person name="Erdmann S."/>
            <person name="Fowler T.J."/>
            <person name="Gathman A.C."/>
            <person name="Lombard V."/>
            <person name="Henrissat B."/>
            <person name="Knabe N."/>
            <person name="Kuees U."/>
            <person name="Lilly W.W."/>
            <person name="Lindquist E."/>
            <person name="Lucas S."/>
            <person name="Magnuson J.K."/>
            <person name="Piumi F."/>
            <person name="Raudaskoski M."/>
            <person name="Salamov A."/>
            <person name="Schmutz J."/>
            <person name="Schwarze F.W.M.R."/>
            <person name="vanKuyk P.A."/>
            <person name="Horton J.S."/>
            <person name="Grigoriev I.V."/>
            <person name="Woesten H.A.B."/>
        </authorList>
    </citation>
    <scope>NUCLEOTIDE SEQUENCE [LARGE SCALE GENOMIC DNA]</scope>
    <source>
        <strain evidence="4">H4-8 / FGSC 9210</strain>
    </source>
</reference>
<dbReference type="InParanoid" id="D8PZH0"/>